<dbReference type="Proteomes" id="UP000245870">
    <property type="component" value="Unassembled WGS sequence"/>
</dbReference>
<dbReference type="Gene3D" id="3.40.50.2300">
    <property type="match status" value="1"/>
</dbReference>
<dbReference type="EMBL" id="QENY01000014">
    <property type="protein sequence ID" value="PVX52656.1"/>
    <property type="molecule type" value="Genomic_DNA"/>
</dbReference>
<dbReference type="SUPFAM" id="SSF48452">
    <property type="entry name" value="TPR-like"/>
    <property type="match status" value="3"/>
</dbReference>
<dbReference type="CDD" id="cd00082">
    <property type="entry name" value="HisKA"/>
    <property type="match status" value="1"/>
</dbReference>
<dbReference type="GO" id="GO:0000155">
    <property type="term" value="F:phosphorelay sensor kinase activity"/>
    <property type="evidence" value="ECO:0007669"/>
    <property type="project" value="InterPro"/>
</dbReference>
<evidence type="ECO:0000256" key="8">
    <source>
        <dbReference type="PROSITE-ProRule" id="PRU00339"/>
    </source>
</evidence>
<dbReference type="Gene3D" id="1.10.10.60">
    <property type="entry name" value="Homeodomain-like"/>
    <property type="match status" value="2"/>
</dbReference>
<dbReference type="CDD" id="cd17574">
    <property type="entry name" value="REC_OmpR"/>
    <property type="match status" value="1"/>
</dbReference>
<evidence type="ECO:0000256" key="6">
    <source>
        <dbReference type="ARBA" id="ARBA00023163"/>
    </source>
</evidence>
<evidence type="ECO:0000256" key="2">
    <source>
        <dbReference type="ARBA" id="ARBA00012438"/>
    </source>
</evidence>
<protein>
    <recommendedName>
        <fullName evidence="2">histidine kinase</fullName>
        <ecNumber evidence="2">2.7.13.3</ecNumber>
    </recommendedName>
</protein>
<dbReference type="Gene3D" id="1.25.40.10">
    <property type="entry name" value="Tetratricopeptide repeat domain"/>
    <property type="match status" value="1"/>
</dbReference>
<evidence type="ECO:0000256" key="9">
    <source>
        <dbReference type="SAM" id="Coils"/>
    </source>
</evidence>
<dbReference type="PROSITE" id="PS50109">
    <property type="entry name" value="HIS_KIN"/>
    <property type="match status" value="1"/>
</dbReference>
<keyword evidence="8" id="KW-0802">TPR repeat</keyword>
<feature type="domain" description="Response regulatory" evidence="13">
    <location>
        <begin position="689"/>
        <end position="804"/>
    </location>
</feature>
<accession>A0A2U0U4V9</accession>
<keyword evidence="10" id="KW-1133">Transmembrane helix</keyword>
<dbReference type="PROSITE" id="PS00041">
    <property type="entry name" value="HTH_ARAC_FAMILY_1"/>
    <property type="match status" value="1"/>
</dbReference>
<dbReference type="InterPro" id="IPR001789">
    <property type="entry name" value="Sig_transdc_resp-reg_receiver"/>
</dbReference>
<evidence type="ECO:0000313" key="15">
    <source>
        <dbReference type="Proteomes" id="UP000245870"/>
    </source>
</evidence>
<dbReference type="InterPro" id="IPR011006">
    <property type="entry name" value="CheY-like_superfamily"/>
</dbReference>
<comment type="caution">
    <text evidence="14">The sequence shown here is derived from an EMBL/GenBank/DDBJ whole genome shotgun (WGS) entry which is preliminary data.</text>
</comment>
<dbReference type="SMART" id="SM00342">
    <property type="entry name" value="HTH_ARAC"/>
    <property type="match status" value="1"/>
</dbReference>
<dbReference type="SMART" id="SM00388">
    <property type="entry name" value="HisKA"/>
    <property type="match status" value="1"/>
</dbReference>
<dbReference type="GO" id="GO:0043565">
    <property type="term" value="F:sequence-specific DNA binding"/>
    <property type="evidence" value="ECO:0007669"/>
    <property type="project" value="InterPro"/>
</dbReference>
<dbReference type="SMART" id="SM00448">
    <property type="entry name" value="REC"/>
    <property type="match status" value="1"/>
</dbReference>
<name>A0A2U0U4V9_9BACT</name>
<sequence length="944" mass="107023">MKYFPTRPFIFAIAILPFFCNCGKKEKPLAYSDRQWLMLDTTDNHTKNVDSLLVLVKKYQHARNAQRQMGALSELGHAFRESSRYRHAMRAHQQQLAIARKLGDTLMIASALNDLGVNSRRMGLYYEGMLYHSQAAEASAGTHSSKRRKLMKCEAIAYSGLGNVYTSTGNYEKADGMLRRALMIERKLGSHLGMDIDNANIGEVFEKRGMFDSALVYYDRAYQHSIKAGSSVGVAYYHMNVGRVYQQQKQYDKSIAHFEKAMNITNKDGDLWLWLQPCISLAGMYVEMNERAQADEYLTMALNTARQIEAKEFYPDIYRMRSDYFKKAGDYRRALEYHMLSEQAEDSIMNKSHLFEIENLEDEIANRQNALRIKDAQVSLSKQRMTNYLLLAGILVLIIISATLWYVGHLRSMANRRHKDFAKMRDNFFTNITHELRTPLTLIMGYGEEVSMASEGQMAEMRRIGDMIVRQGKSMLSLVNKLLDISKMRAKVTDPVWQHGDIVPYMRAIVEGGQVLTKPKNITMHFMPRQNEIYVDIVPDYMRKIMRNLIVNAIKFTGTYGTVNIGCYQENEMFVLTVSDNGIGMDREVSRHIFEPFYQGGGDSSNIGTGVGLSLVYQMVKAMDGRISVNSEKGKGTIFIVELPIRHGNNSFEPFTESALDMVDADDNLREPATENERETQRVGGHCAKILVVEDNTDVATFIGHRLSGDYQVVYATNGSDGFAKATDLLPDLIVTDLMMPGMDGMELCRKLRATSQTSTIPIIIVTAKATQEDLEEGLKAGANAYLFKPFSSNELRIRIAWILTERRMLSEKFALANIAVNELDGKLSTADMEFISRFTNFVYNDMRSTNIDHAELANKLNMSMSTLRRKISDISGESLSNYITHIRINYACQRLKSHPEEPVSAVGLCCGFSDNAYFSRQFKQIVGVSPSQYRKNVDAQVKA</sequence>
<dbReference type="InterPro" id="IPR018060">
    <property type="entry name" value="HTH_AraC"/>
</dbReference>
<keyword evidence="3 7" id="KW-0597">Phosphoprotein</keyword>
<feature type="modified residue" description="4-aspartylphosphate" evidence="7">
    <location>
        <position position="737"/>
    </location>
</feature>
<evidence type="ECO:0000256" key="7">
    <source>
        <dbReference type="PROSITE-ProRule" id="PRU00169"/>
    </source>
</evidence>
<keyword evidence="6" id="KW-0804">Transcription</keyword>
<dbReference type="SMART" id="SM00028">
    <property type="entry name" value="TPR"/>
    <property type="match status" value="7"/>
</dbReference>
<dbReference type="Gene3D" id="3.30.565.10">
    <property type="entry name" value="Histidine kinase-like ATPase, C-terminal domain"/>
    <property type="match status" value="1"/>
</dbReference>
<dbReference type="PANTHER" id="PTHR43547:SF2">
    <property type="entry name" value="HYBRID SIGNAL TRANSDUCTION HISTIDINE KINASE C"/>
    <property type="match status" value="1"/>
</dbReference>
<dbReference type="InterPro" id="IPR005467">
    <property type="entry name" value="His_kinase_dom"/>
</dbReference>
<dbReference type="InterPro" id="IPR009057">
    <property type="entry name" value="Homeodomain-like_sf"/>
</dbReference>
<dbReference type="InterPro" id="IPR003661">
    <property type="entry name" value="HisK_dim/P_dom"/>
</dbReference>
<evidence type="ECO:0000256" key="5">
    <source>
        <dbReference type="ARBA" id="ARBA00023125"/>
    </source>
</evidence>
<evidence type="ECO:0000259" key="12">
    <source>
        <dbReference type="PROSITE" id="PS50109"/>
    </source>
</evidence>
<dbReference type="InterPro" id="IPR004358">
    <property type="entry name" value="Sig_transdc_His_kin-like_C"/>
</dbReference>
<proteinExistence type="predicted"/>
<dbReference type="InterPro" id="IPR036890">
    <property type="entry name" value="HATPase_C_sf"/>
</dbReference>
<dbReference type="RefSeq" id="WP_116616796.1">
    <property type="nucleotide sequence ID" value="NZ_QENY01000014.1"/>
</dbReference>
<evidence type="ECO:0000256" key="1">
    <source>
        <dbReference type="ARBA" id="ARBA00000085"/>
    </source>
</evidence>
<dbReference type="SUPFAM" id="SSF47384">
    <property type="entry name" value="Homodimeric domain of signal transducing histidine kinase"/>
    <property type="match status" value="1"/>
</dbReference>
<dbReference type="InterPro" id="IPR036097">
    <property type="entry name" value="HisK_dim/P_sf"/>
</dbReference>
<feature type="domain" description="Histidine kinase" evidence="12">
    <location>
        <begin position="431"/>
        <end position="647"/>
    </location>
</feature>
<feature type="repeat" description="TPR" evidence="8">
    <location>
        <begin position="235"/>
        <end position="268"/>
    </location>
</feature>
<evidence type="ECO:0000256" key="3">
    <source>
        <dbReference type="ARBA" id="ARBA00022553"/>
    </source>
</evidence>
<keyword evidence="10" id="KW-0812">Transmembrane</keyword>
<keyword evidence="10" id="KW-0472">Membrane</keyword>
<dbReference type="EC" id="2.7.13.3" evidence="2"/>
<feature type="repeat" description="TPR" evidence="8">
    <location>
        <begin position="155"/>
        <end position="188"/>
    </location>
</feature>
<reference evidence="14 15" key="1">
    <citation type="submission" date="2018-05" db="EMBL/GenBank/DDBJ databases">
        <title>Genomic Encyclopedia of Type Strains, Phase IV (KMG-IV): sequencing the most valuable type-strain genomes for metagenomic binning, comparative biology and taxonomic classification.</title>
        <authorList>
            <person name="Goeker M."/>
        </authorList>
    </citation>
    <scope>NUCLEOTIDE SEQUENCE [LARGE SCALE GENOMIC DNA]</scope>
    <source>
        <strain evidence="14 15">DSM 100333</strain>
    </source>
</reference>
<dbReference type="PROSITE" id="PS01124">
    <property type="entry name" value="HTH_ARAC_FAMILY_2"/>
    <property type="match status" value="1"/>
</dbReference>
<gene>
    <name evidence="14" type="ORF">C7379_1142</name>
</gene>
<comment type="catalytic activity">
    <reaction evidence="1">
        <text>ATP + protein L-histidine = ADP + protein N-phospho-L-histidine.</text>
        <dbReference type="EC" id="2.7.13.3"/>
    </reaction>
</comment>
<dbReference type="GO" id="GO:0003700">
    <property type="term" value="F:DNA-binding transcription factor activity"/>
    <property type="evidence" value="ECO:0007669"/>
    <property type="project" value="InterPro"/>
</dbReference>
<keyword evidence="5" id="KW-0238">DNA-binding</keyword>
<dbReference type="CDD" id="cd00075">
    <property type="entry name" value="HATPase"/>
    <property type="match status" value="1"/>
</dbReference>
<dbReference type="Pfam" id="PF00512">
    <property type="entry name" value="HisKA"/>
    <property type="match status" value="1"/>
</dbReference>
<feature type="coiled-coil region" evidence="9">
    <location>
        <begin position="350"/>
        <end position="377"/>
    </location>
</feature>
<feature type="domain" description="HTH araC/xylS-type" evidence="11">
    <location>
        <begin position="837"/>
        <end position="937"/>
    </location>
</feature>
<dbReference type="Pfam" id="PF12833">
    <property type="entry name" value="HTH_18"/>
    <property type="match status" value="1"/>
</dbReference>
<dbReference type="Pfam" id="PF00072">
    <property type="entry name" value="Response_reg"/>
    <property type="match status" value="1"/>
</dbReference>
<dbReference type="InterPro" id="IPR011990">
    <property type="entry name" value="TPR-like_helical_dom_sf"/>
</dbReference>
<dbReference type="PRINTS" id="PR00344">
    <property type="entry name" value="BCTRLSENSOR"/>
</dbReference>
<dbReference type="SUPFAM" id="SSF46689">
    <property type="entry name" value="Homeodomain-like"/>
    <property type="match status" value="1"/>
</dbReference>
<dbReference type="Pfam" id="PF13176">
    <property type="entry name" value="TPR_7"/>
    <property type="match status" value="2"/>
</dbReference>
<dbReference type="Pfam" id="PF02518">
    <property type="entry name" value="HATPase_c"/>
    <property type="match status" value="1"/>
</dbReference>
<evidence type="ECO:0000259" key="13">
    <source>
        <dbReference type="PROSITE" id="PS50110"/>
    </source>
</evidence>
<dbReference type="SUPFAM" id="SSF55874">
    <property type="entry name" value="ATPase domain of HSP90 chaperone/DNA topoisomerase II/histidine kinase"/>
    <property type="match status" value="1"/>
</dbReference>
<evidence type="ECO:0000256" key="4">
    <source>
        <dbReference type="ARBA" id="ARBA00023015"/>
    </source>
</evidence>
<dbReference type="OrthoDB" id="1116352at2"/>
<evidence type="ECO:0000313" key="14">
    <source>
        <dbReference type="EMBL" id="PVX52656.1"/>
    </source>
</evidence>
<organism evidence="14 15">
    <name type="scientific">Hallella colorans</name>
    <dbReference type="NCBI Taxonomy" id="1703337"/>
    <lineage>
        <taxon>Bacteria</taxon>
        <taxon>Pseudomonadati</taxon>
        <taxon>Bacteroidota</taxon>
        <taxon>Bacteroidia</taxon>
        <taxon>Bacteroidales</taxon>
        <taxon>Prevotellaceae</taxon>
        <taxon>Hallella</taxon>
    </lineage>
</organism>
<keyword evidence="4" id="KW-0805">Transcription regulation</keyword>
<dbReference type="PROSITE" id="PS50005">
    <property type="entry name" value="TPR"/>
    <property type="match status" value="2"/>
</dbReference>
<dbReference type="Gene3D" id="1.10.287.130">
    <property type="match status" value="1"/>
</dbReference>
<keyword evidence="15" id="KW-1185">Reference proteome</keyword>
<dbReference type="Pfam" id="PF13424">
    <property type="entry name" value="TPR_12"/>
    <property type="match status" value="1"/>
</dbReference>
<dbReference type="AlphaFoldDB" id="A0A2U0U4V9"/>
<dbReference type="InterPro" id="IPR019734">
    <property type="entry name" value="TPR_rpt"/>
</dbReference>
<dbReference type="InterPro" id="IPR003594">
    <property type="entry name" value="HATPase_dom"/>
</dbReference>
<feature type="transmembrane region" description="Helical" evidence="10">
    <location>
        <begin position="388"/>
        <end position="407"/>
    </location>
</feature>
<dbReference type="PROSITE" id="PS50110">
    <property type="entry name" value="RESPONSE_REGULATORY"/>
    <property type="match status" value="1"/>
</dbReference>
<evidence type="ECO:0000256" key="10">
    <source>
        <dbReference type="SAM" id="Phobius"/>
    </source>
</evidence>
<dbReference type="InterPro" id="IPR018062">
    <property type="entry name" value="HTH_AraC-typ_CS"/>
</dbReference>
<dbReference type="SUPFAM" id="SSF52172">
    <property type="entry name" value="CheY-like"/>
    <property type="match status" value="1"/>
</dbReference>
<evidence type="ECO:0000259" key="11">
    <source>
        <dbReference type="PROSITE" id="PS01124"/>
    </source>
</evidence>
<keyword evidence="9" id="KW-0175">Coiled coil</keyword>
<dbReference type="PANTHER" id="PTHR43547">
    <property type="entry name" value="TWO-COMPONENT HISTIDINE KINASE"/>
    <property type="match status" value="1"/>
</dbReference>
<dbReference type="SMART" id="SM00387">
    <property type="entry name" value="HATPase_c"/>
    <property type="match status" value="1"/>
</dbReference>